<dbReference type="STRING" id="331657.A0A4U0WMI8"/>
<name>A0A4U0WMI8_9PEZI</name>
<organism evidence="2 3">
    <name type="scientific">Cryomyces minteri</name>
    <dbReference type="NCBI Taxonomy" id="331657"/>
    <lineage>
        <taxon>Eukaryota</taxon>
        <taxon>Fungi</taxon>
        <taxon>Dikarya</taxon>
        <taxon>Ascomycota</taxon>
        <taxon>Pezizomycotina</taxon>
        <taxon>Dothideomycetes</taxon>
        <taxon>Dothideomycetes incertae sedis</taxon>
        <taxon>Cryomyces</taxon>
    </lineage>
</organism>
<keyword evidence="3" id="KW-1185">Reference proteome</keyword>
<protein>
    <recommendedName>
        <fullName evidence="4">N-acetyltransferase domain-containing protein</fullName>
    </recommendedName>
</protein>
<dbReference type="SUPFAM" id="SSF55729">
    <property type="entry name" value="Acyl-CoA N-acyltransferases (Nat)"/>
    <property type="match status" value="1"/>
</dbReference>
<gene>
    <name evidence="2" type="ORF">B0A49_09369</name>
</gene>
<feature type="region of interest" description="Disordered" evidence="1">
    <location>
        <begin position="1"/>
        <end position="20"/>
    </location>
</feature>
<dbReference type="AlphaFoldDB" id="A0A4U0WMI8"/>
<dbReference type="OrthoDB" id="410198at2759"/>
<proteinExistence type="predicted"/>
<evidence type="ECO:0008006" key="4">
    <source>
        <dbReference type="Google" id="ProtNLM"/>
    </source>
</evidence>
<dbReference type="InterPro" id="IPR016181">
    <property type="entry name" value="Acyl_CoA_acyltransferase"/>
</dbReference>
<dbReference type="Proteomes" id="UP000308768">
    <property type="component" value="Unassembled WGS sequence"/>
</dbReference>
<dbReference type="PANTHER" id="PTHR42791">
    <property type="entry name" value="GNAT FAMILY ACETYLTRANSFERASE"/>
    <property type="match status" value="1"/>
</dbReference>
<evidence type="ECO:0000313" key="3">
    <source>
        <dbReference type="Proteomes" id="UP000308768"/>
    </source>
</evidence>
<evidence type="ECO:0000256" key="1">
    <source>
        <dbReference type="SAM" id="MobiDB-lite"/>
    </source>
</evidence>
<dbReference type="EMBL" id="NAJN01001318">
    <property type="protein sequence ID" value="TKA64047.1"/>
    <property type="molecule type" value="Genomic_DNA"/>
</dbReference>
<sequence length="337" mass="37771">MAGSFQVSTITIMDPSPSKQEPQLAVNVSFQFNPAASAPTSSATENDVRLIAPEEYKEAAQCLAEAFAEDHVARYFVDTPDRAHWSEAQKWDLHVSILEYVTYAHILKGMALTVGPNYGCVALCRKGLTMRKLVVNASSRRENRMPPGQNMDDMWTVMRSGMWRLQYKLSPEGKKRFFQEFLPLLHDTKHSILGARDDDSYYLVYVGMKVKAQKNGYAKKLINYVTKKADEESRACYLESSNAINPIIYRKLGFEIARKIHLQRGEANIELDIMVREPKSLPAALASCSKEAAHRDGDLEEQQKSKIELTLTAGSEKVGSAGIYSSAPKVEDVRTEP</sequence>
<evidence type="ECO:0000313" key="2">
    <source>
        <dbReference type="EMBL" id="TKA64047.1"/>
    </source>
</evidence>
<dbReference type="Gene3D" id="3.40.630.30">
    <property type="match status" value="1"/>
</dbReference>
<dbReference type="InterPro" id="IPR052523">
    <property type="entry name" value="Trichothecene_AcTrans"/>
</dbReference>
<accession>A0A4U0WMI8</accession>
<dbReference type="PANTHER" id="PTHR42791:SF1">
    <property type="entry name" value="N-ACETYLTRANSFERASE DOMAIN-CONTAINING PROTEIN"/>
    <property type="match status" value="1"/>
</dbReference>
<reference evidence="2 3" key="1">
    <citation type="submission" date="2017-03" db="EMBL/GenBank/DDBJ databases">
        <title>Genomes of endolithic fungi from Antarctica.</title>
        <authorList>
            <person name="Coleine C."/>
            <person name="Masonjones S."/>
            <person name="Stajich J.E."/>
        </authorList>
    </citation>
    <scope>NUCLEOTIDE SEQUENCE [LARGE SCALE GENOMIC DNA]</scope>
    <source>
        <strain evidence="2 3">CCFEE 5187</strain>
    </source>
</reference>
<comment type="caution">
    <text evidence="2">The sequence shown here is derived from an EMBL/GenBank/DDBJ whole genome shotgun (WGS) entry which is preliminary data.</text>
</comment>